<accession>A0A6J4R1U0</accession>
<proteinExistence type="predicted"/>
<dbReference type="EMBL" id="CADCVF010000031">
    <property type="protein sequence ID" value="CAA9454675.1"/>
    <property type="molecule type" value="Genomic_DNA"/>
</dbReference>
<evidence type="ECO:0008006" key="2">
    <source>
        <dbReference type="Google" id="ProtNLM"/>
    </source>
</evidence>
<reference evidence="1" key="1">
    <citation type="submission" date="2020-02" db="EMBL/GenBank/DDBJ databases">
        <authorList>
            <person name="Meier V. D."/>
        </authorList>
    </citation>
    <scope>NUCLEOTIDE SEQUENCE</scope>
    <source>
        <strain evidence="1">AVDCRST_MAG58</strain>
    </source>
</reference>
<sequence length="118" mass="12154">MPQPPYVLLFEEVGPGATPLTILVDDRGAVPLFDSGEKAETFAASTDFGAGLEPVEVSGAGLIRALESVGDEVDYVAINPPPAGEGPMRVRMGSLGELLGALQQSQEDDLFGLGGIPS</sequence>
<name>A0A6J4R1U0_9ACTN</name>
<evidence type="ECO:0000313" key="1">
    <source>
        <dbReference type="EMBL" id="CAA9454675.1"/>
    </source>
</evidence>
<dbReference type="AlphaFoldDB" id="A0A6J4R1U0"/>
<gene>
    <name evidence="1" type="ORF">AVDCRST_MAG58-1152</name>
</gene>
<protein>
    <recommendedName>
        <fullName evidence="2">SseB protein N-terminal domain-containing protein</fullName>
    </recommendedName>
</protein>
<organism evidence="1">
    <name type="scientific">uncultured Rubrobacteraceae bacterium</name>
    <dbReference type="NCBI Taxonomy" id="349277"/>
    <lineage>
        <taxon>Bacteria</taxon>
        <taxon>Bacillati</taxon>
        <taxon>Actinomycetota</taxon>
        <taxon>Rubrobacteria</taxon>
        <taxon>Rubrobacterales</taxon>
        <taxon>Rubrobacteraceae</taxon>
        <taxon>environmental samples</taxon>
    </lineage>
</organism>